<evidence type="ECO:0000313" key="2">
    <source>
        <dbReference type="EMBL" id="RHZ88869.1"/>
    </source>
</evidence>
<keyword evidence="1" id="KW-0175">Coiled coil</keyword>
<keyword evidence="3" id="KW-1185">Reference proteome</keyword>
<organism evidence="2 3">
    <name type="scientific">Diversispora epigaea</name>
    <dbReference type="NCBI Taxonomy" id="1348612"/>
    <lineage>
        <taxon>Eukaryota</taxon>
        <taxon>Fungi</taxon>
        <taxon>Fungi incertae sedis</taxon>
        <taxon>Mucoromycota</taxon>
        <taxon>Glomeromycotina</taxon>
        <taxon>Glomeromycetes</taxon>
        <taxon>Diversisporales</taxon>
        <taxon>Diversisporaceae</taxon>
        <taxon>Diversispora</taxon>
    </lineage>
</organism>
<accession>A0A397JKG8</accession>
<dbReference type="OrthoDB" id="2388208at2759"/>
<dbReference type="Proteomes" id="UP000266861">
    <property type="component" value="Unassembled WGS sequence"/>
</dbReference>
<evidence type="ECO:0000256" key="1">
    <source>
        <dbReference type="SAM" id="Coils"/>
    </source>
</evidence>
<proteinExistence type="predicted"/>
<protein>
    <submittedName>
        <fullName evidence="2">Uncharacterized protein</fullName>
    </submittedName>
</protein>
<name>A0A397JKG8_9GLOM</name>
<evidence type="ECO:0000313" key="3">
    <source>
        <dbReference type="Proteomes" id="UP000266861"/>
    </source>
</evidence>
<reference evidence="2 3" key="1">
    <citation type="submission" date="2018-08" db="EMBL/GenBank/DDBJ databases">
        <title>Genome and evolution of the arbuscular mycorrhizal fungus Diversispora epigaea (formerly Glomus versiforme) and its bacterial endosymbionts.</title>
        <authorList>
            <person name="Sun X."/>
            <person name="Fei Z."/>
            <person name="Harrison M."/>
        </authorList>
    </citation>
    <scope>NUCLEOTIDE SEQUENCE [LARGE SCALE GENOMIC DNA]</scope>
    <source>
        <strain evidence="2 3">IT104</strain>
    </source>
</reference>
<dbReference type="AlphaFoldDB" id="A0A397JKG8"/>
<gene>
    <name evidence="2" type="ORF">Glove_21g41</name>
</gene>
<sequence>MAKLSKWLRGNLKDNVKETLGETIEHLLKLKPPVKKNKRRALMSSLRDLMKKDEALRKEYESLDVWFTEKEKNLKTVDKENRATFKKARVIQYSISYGADSIQTQNSNNIAREHAVSTNIKELQEIDPLNGQKAKKEEVENLSSLRIPHKFSFPASKQGSYVEPILEHVEKALFRFVVKYQDYIPSNIVKEFAIKCNPPRNIDFSDADILCLLNFIIKHISLFIIPHSDKTLFHGEYKLKPLDVLKSFKIEARNHYAHGITQSEGKWNDEKLQRLSTLALELVDCLGDENAFESLLEIKRNLSSELAEQYALPLKRKHESDEDEFQEKKRRMTDEELGELMDFALDIINKLESESEEHLNQIVRLAVDKNEAFINIWRSLITRKDENVKIQKFISLMNVRFDMNLKNKIGTN</sequence>
<dbReference type="EMBL" id="PQFF01000019">
    <property type="protein sequence ID" value="RHZ88869.1"/>
    <property type="molecule type" value="Genomic_DNA"/>
</dbReference>
<feature type="coiled-coil region" evidence="1">
    <location>
        <begin position="315"/>
        <end position="368"/>
    </location>
</feature>
<comment type="caution">
    <text evidence="2">The sequence shown here is derived from an EMBL/GenBank/DDBJ whole genome shotgun (WGS) entry which is preliminary data.</text>
</comment>